<evidence type="ECO:0000256" key="1">
    <source>
        <dbReference type="ARBA" id="ARBA00022679"/>
    </source>
</evidence>
<sequence length="322" mass="35240">MNINVTSLLNSFTDKHILVIGDVMLDKYILGSVDRISPEAPVPVVHIEKTDHHSGGAANVARNIHGLGGKGTLIGLVGMDDSGKQLKSILSKDEGIACQLLAEVQRKTIVKTRIIAQGQQVVRLDRENITVPSDDTVESLKQAISNSLDDMDGVILQDYNKGVFTKGLIQWIMEQTRERSIPVYVDPKKHHFSFYSGARLFKPNLSEFFTGIDDETDLEKAGESFRSKHGFDLLMVTQGEKGMSLFSKDKFYQIATKARAAHDVSGAGDTVIATFALSDVCGCHPNDSAWLANLAAGRVCEEVGVVPIDTNSLMEIVNHHHD</sequence>
<dbReference type="GO" id="GO:0033785">
    <property type="term" value="F:heptose 7-phosphate kinase activity"/>
    <property type="evidence" value="ECO:0007669"/>
    <property type="project" value="TreeGrafter"/>
</dbReference>
<reference evidence="4" key="1">
    <citation type="submission" date="2018-05" db="EMBL/GenBank/DDBJ databases">
        <authorList>
            <person name="Lanie J.A."/>
            <person name="Ng W.-L."/>
            <person name="Kazmierczak K.M."/>
            <person name="Andrzejewski T.M."/>
            <person name="Davidsen T.M."/>
            <person name="Wayne K.J."/>
            <person name="Tettelin H."/>
            <person name="Glass J.I."/>
            <person name="Rusch D."/>
            <person name="Podicherti R."/>
            <person name="Tsui H.-C.T."/>
            <person name="Winkler M.E."/>
        </authorList>
    </citation>
    <scope>NUCLEOTIDE SEQUENCE</scope>
</reference>
<dbReference type="SUPFAM" id="SSF53613">
    <property type="entry name" value="Ribokinase-like"/>
    <property type="match status" value="1"/>
</dbReference>
<accession>A0A381NFL8</accession>
<dbReference type="GO" id="GO:0005829">
    <property type="term" value="C:cytosol"/>
    <property type="evidence" value="ECO:0007669"/>
    <property type="project" value="TreeGrafter"/>
</dbReference>
<dbReference type="NCBIfam" id="TIGR02198">
    <property type="entry name" value="rfaE_dom_I"/>
    <property type="match status" value="1"/>
</dbReference>
<dbReference type="PANTHER" id="PTHR46969">
    <property type="entry name" value="BIFUNCTIONAL PROTEIN HLDE"/>
    <property type="match status" value="1"/>
</dbReference>
<dbReference type="Gene3D" id="3.40.1190.20">
    <property type="match status" value="1"/>
</dbReference>
<dbReference type="InterPro" id="IPR011913">
    <property type="entry name" value="RfaE_dom_I"/>
</dbReference>
<dbReference type="InterPro" id="IPR029056">
    <property type="entry name" value="Ribokinase-like"/>
</dbReference>
<feature type="domain" description="Carbohydrate kinase PfkB" evidence="3">
    <location>
        <begin position="15"/>
        <end position="306"/>
    </location>
</feature>
<dbReference type="CDD" id="cd01172">
    <property type="entry name" value="RfaE_like"/>
    <property type="match status" value="1"/>
</dbReference>
<keyword evidence="1" id="KW-0808">Transferase</keyword>
<protein>
    <recommendedName>
        <fullName evidence="3">Carbohydrate kinase PfkB domain-containing protein</fullName>
    </recommendedName>
</protein>
<keyword evidence="2" id="KW-0418">Kinase</keyword>
<organism evidence="4">
    <name type="scientific">marine metagenome</name>
    <dbReference type="NCBI Taxonomy" id="408172"/>
    <lineage>
        <taxon>unclassified sequences</taxon>
        <taxon>metagenomes</taxon>
        <taxon>ecological metagenomes</taxon>
    </lineage>
</organism>
<dbReference type="Pfam" id="PF00294">
    <property type="entry name" value="PfkB"/>
    <property type="match status" value="1"/>
</dbReference>
<proteinExistence type="predicted"/>
<dbReference type="InterPro" id="IPR011611">
    <property type="entry name" value="PfkB_dom"/>
</dbReference>
<dbReference type="GO" id="GO:0033786">
    <property type="term" value="F:heptose-1-phosphate adenylyltransferase activity"/>
    <property type="evidence" value="ECO:0007669"/>
    <property type="project" value="TreeGrafter"/>
</dbReference>
<gene>
    <name evidence="4" type="ORF">METZ01_LOCUS6240</name>
</gene>
<evidence type="ECO:0000259" key="3">
    <source>
        <dbReference type="Pfam" id="PF00294"/>
    </source>
</evidence>
<evidence type="ECO:0000313" key="4">
    <source>
        <dbReference type="EMBL" id="SUZ53386.1"/>
    </source>
</evidence>
<evidence type="ECO:0000256" key="2">
    <source>
        <dbReference type="ARBA" id="ARBA00022777"/>
    </source>
</evidence>
<dbReference type="EMBL" id="UINC01000330">
    <property type="protein sequence ID" value="SUZ53386.1"/>
    <property type="molecule type" value="Genomic_DNA"/>
</dbReference>
<dbReference type="AlphaFoldDB" id="A0A381NFL8"/>
<dbReference type="GO" id="GO:0016773">
    <property type="term" value="F:phosphotransferase activity, alcohol group as acceptor"/>
    <property type="evidence" value="ECO:0007669"/>
    <property type="project" value="InterPro"/>
</dbReference>
<name>A0A381NFL8_9ZZZZ</name>
<dbReference type="PANTHER" id="PTHR46969:SF1">
    <property type="entry name" value="BIFUNCTIONAL PROTEIN HLDE"/>
    <property type="match status" value="1"/>
</dbReference>